<dbReference type="PANTHER" id="PTHR43129:SF1">
    <property type="entry name" value="FOSMIDOMYCIN RESISTANCE PROTEIN"/>
    <property type="match status" value="1"/>
</dbReference>
<dbReference type="Proteomes" id="UP000003277">
    <property type="component" value="Unassembled WGS sequence"/>
</dbReference>
<keyword evidence="3 6" id="KW-0812">Transmembrane</keyword>
<evidence type="ECO:0000256" key="4">
    <source>
        <dbReference type="ARBA" id="ARBA00022989"/>
    </source>
</evidence>
<evidence type="ECO:0000256" key="3">
    <source>
        <dbReference type="ARBA" id="ARBA00022692"/>
    </source>
</evidence>
<keyword evidence="2" id="KW-0813">Transport</keyword>
<organism evidence="8 9">
    <name type="scientific">Dialister succinatiphilus YIT 11850</name>
    <dbReference type="NCBI Taxonomy" id="742743"/>
    <lineage>
        <taxon>Bacteria</taxon>
        <taxon>Bacillati</taxon>
        <taxon>Bacillota</taxon>
        <taxon>Negativicutes</taxon>
        <taxon>Veillonellales</taxon>
        <taxon>Veillonellaceae</taxon>
        <taxon>Dialister</taxon>
    </lineage>
</organism>
<feature type="transmembrane region" description="Helical" evidence="6">
    <location>
        <begin position="128"/>
        <end position="148"/>
    </location>
</feature>
<dbReference type="InterPro" id="IPR011701">
    <property type="entry name" value="MFS"/>
</dbReference>
<evidence type="ECO:0000313" key="8">
    <source>
        <dbReference type="EMBL" id="EHO63953.1"/>
    </source>
</evidence>
<feature type="transmembrane region" description="Helical" evidence="6">
    <location>
        <begin position="363"/>
        <end position="381"/>
    </location>
</feature>
<protein>
    <recommendedName>
        <fullName evidence="7">Major facilitator superfamily (MFS) profile domain-containing protein</fullName>
    </recommendedName>
</protein>
<dbReference type="OrthoDB" id="9770492at2"/>
<dbReference type="AlphaFoldDB" id="H1CXC2"/>
<dbReference type="EMBL" id="ADLT01000001">
    <property type="protein sequence ID" value="EHO63953.1"/>
    <property type="molecule type" value="Genomic_DNA"/>
</dbReference>
<dbReference type="Gene3D" id="1.20.1250.20">
    <property type="entry name" value="MFS general substrate transporter like domains"/>
    <property type="match status" value="2"/>
</dbReference>
<comment type="subcellular location">
    <subcellularLocation>
        <location evidence="1">Cell membrane</location>
        <topology evidence="1">Multi-pass membrane protein</topology>
    </subcellularLocation>
</comment>
<feature type="transmembrane region" description="Helical" evidence="6">
    <location>
        <begin position="44"/>
        <end position="62"/>
    </location>
</feature>
<dbReference type="SUPFAM" id="SSF103473">
    <property type="entry name" value="MFS general substrate transporter"/>
    <property type="match status" value="1"/>
</dbReference>
<feature type="domain" description="Major facilitator superfamily (MFS) profile" evidence="7">
    <location>
        <begin position="4"/>
        <end position="383"/>
    </location>
</feature>
<reference evidence="8 9" key="1">
    <citation type="submission" date="2011-11" db="EMBL/GenBank/DDBJ databases">
        <title>The Genome Sequence of Dialister succinatiphilus YIT 11850.</title>
        <authorList>
            <consortium name="The Broad Institute Genome Sequencing Platform"/>
            <person name="Earl A."/>
            <person name="Ward D."/>
            <person name="Feldgarden M."/>
            <person name="Gevers D."/>
            <person name="Morotomi M."/>
            <person name="Young S.K."/>
            <person name="Zeng Q."/>
            <person name="Gargeya S."/>
            <person name="Fitzgerald M."/>
            <person name="Haas B."/>
            <person name="Abouelleil A."/>
            <person name="Alvarado L."/>
            <person name="Arachchi H.M."/>
            <person name="Berlin A."/>
            <person name="Brown A."/>
            <person name="Chapman S.B."/>
            <person name="Dunbar C."/>
            <person name="Gearin G."/>
            <person name="Goldberg J."/>
            <person name="Griggs A."/>
            <person name="Gujja S."/>
            <person name="Heiman D."/>
            <person name="Howarth C."/>
            <person name="Lui A."/>
            <person name="MacDonald P.J.P."/>
            <person name="Montmayeur A."/>
            <person name="Murphy C."/>
            <person name="Neiman D."/>
            <person name="Pearson M."/>
            <person name="Priest M."/>
            <person name="Roberts A."/>
            <person name="Saif S."/>
            <person name="Shea T."/>
            <person name="Sisk P."/>
            <person name="Stolte C."/>
            <person name="Sykes S."/>
            <person name="Wortman J."/>
            <person name="Nusbaum C."/>
            <person name="Birren B."/>
        </authorList>
    </citation>
    <scope>NUCLEOTIDE SEQUENCE [LARGE SCALE GENOMIC DNA]</scope>
    <source>
        <strain evidence="8 9">YIT 11850</strain>
    </source>
</reference>
<dbReference type="InterPro" id="IPR036259">
    <property type="entry name" value="MFS_trans_sf"/>
</dbReference>
<feature type="transmembrane region" description="Helical" evidence="6">
    <location>
        <begin position="94"/>
        <end position="116"/>
    </location>
</feature>
<dbReference type="PATRIC" id="fig|742743.3.peg.10"/>
<feature type="transmembrane region" description="Helical" evidence="6">
    <location>
        <begin position="209"/>
        <end position="232"/>
    </location>
</feature>
<dbReference type="GO" id="GO:0005886">
    <property type="term" value="C:plasma membrane"/>
    <property type="evidence" value="ECO:0007669"/>
    <property type="project" value="UniProtKB-SubCell"/>
</dbReference>
<proteinExistence type="predicted"/>
<feature type="transmembrane region" description="Helical" evidence="6">
    <location>
        <begin position="328"/>
        <end position="351"/>
    </location>
</feature>
<gene>
    <name evidence="8" type="ORF">HMPREF9453_00010</name>
</gene>
<dbReference type="eggNOG" id="COG2271">
    <property type="taxonomic scope" value="Bacteria"/>
</dbReference>
<dbReference type="GO" id="GO:0022857">
    <property type="term" value="F:transmembrane transporter activity"/>
    <property type="evidence" value="ECO:0007669"/>
    <property type="project" value="InterPro"/>
</dbReference>
<evidence type="ECO:0000259" key="7">
    <source>
        <dbReference type="PROSITE" id="PS50850"/>
    </source>
</evidence>
<dbReference type="PANTHER" id="PTHR43129">
    <property type="entry name" value="FOSMIDOMYCIN RESISTANCE PROTEIN"/>
    <property type="match status" value="1"/>
</dbReference>
<evidence type="ECO:0000256" key="6">
    <source>
        <dbReference type="SAM" id="Phobius"/>
    </source>
</evidence>
<evidence type="ECO:0000256" key="1">
    <source>
        <dbReference type="ARBA" id="ARBA00004651"/>
    </source>
</evidence>
<dbReference type="CDD" id="cd17478">
    <property type="entry name" value="MFS_FsR"/>
    <property type="match status" value="1"/>
</dbReference>
<keyword evidence="4 6" id="KW-1133">Transmembrane helix</keyword>
<keyword evidence="9" id="KW-1185">Reference proteome</keyword>
<keyword evidence="5 6" id="KW-0472">Membrane</keyword>
<dbReference type="HOGENOM" id="CLU_040537_0_0_9"/>
<dbReference type="STRING" id="742743.HMPREF9453_00010"/>
<feature type="transmembrane region" description="Helical" evidence="6">
    <location>
        <begin position="293"/>
        <end position="316"/>
    </location>
</feature>
<dbReference type="RefSeq" id="WP_008858517.1">
    <property type="nucleotide sequence ID" value="NZ_JH591187.1"/>
</dbReference>
<evidence type="ECO:0000256" key="2">
    <source>
        <dbReference type="ARBA" id="ARBA00022448"/>
    </source>
</evidence>
<feature type="transmembrane region" description="Helical" evidence="6">
    <location>
        <begin position="69"/>
        <end position="88"/>
    </location>
</feature>
<name>H1CXC2_9FIRM</name>
<sequence length="385" mass="40833">MHSSVYFFALGHLATDWSQGAIPALLPYFIARFGLSYQEAGLLVFANVLIASVMQPLFGYYSDKVSKPWFVPLGPLICGAAISFAGFAPGYASLFLSALCCGIGSALFHPEAALMVNRISGSRKGRAMGIFSVGGNAGFAIGPLLAGFCAYRLGIQSLLIFGILNAVMAFAIVRCMASLRPAMAMAEKEEARVLGGMERKNDWISFGKLSVLILARSLGFTLSNTFIPLLWIHVLGATEGEGTTALSILFGLGACFTYLGGLLADKMGFLKIIHLAFLSMVPAYFLLTHTENLAWAFVLLIPAALSVFMPYSPIVILGQTYLGRNAGFASGVTLGLSTTLGGMVAPLVGWAADIWGLQTALQILWVAGLMGAAVSFTLPAVKKEE</sequence>
<feature type="transmembrane region" description="Helical" evidence="6">
    <location>
        <begin position="269"/>
        <end position="287"/>
    </location>
</feature>
<accession>H1CXC2</accession>
<feature type="transmembrane region" description="Helical" evidence="6">
    <location>
        <begin position="154"/>
        <end position="173"/>
    </location>
</feature>
<evidence type="ECO:0000256" key="5">
    <source>
        <dbReference type="ARBA" id="ARBA00023136"/>
    </source>
</evidence>
<dbReference type="Pfam" id="PF07690">
    <property type="entry name" value="MFS_1"/>
    <property type="match status" value="1"/>
</dbReference>
<dbReference type="PROSITE" id="PS50850">
    <property type="entry name" value="MFS"/>
    <property type="match status" value="1"/>
</dbReference>
<comment type="caution">
    <text evidence="8">The sequence shown here is derived from an EMBL/GenBank/DDBJ whole genome shotgun (WGS) entry which is preliminary data.</text>
</comment>
<feature type="transmembrane region" description="Helical" evidence="6">
    <location>
        <begin position="244"/>
        <end position="262"/>
    </location>
</feature>
<evidence type="ECO:0000313" key="9">
    <source>
        <dbReference type="Proteomes" id="UP000003277"/>
    </source>
</evidence>
<dbReference type="InterPro" id="IPR020846">
    <property type="entry name" value="MFS_dom"/>
</dbReference>